<evidence type="ECO:0000256" key="10">
    <source>
        <dbReference type="PIRSR" id="PIRSR006113-2"/>
    </source>
</evidence>
<comment type="caution">
    <text evidence="11">The sequence shown here is derived from an EMBL/GenBank/DDBJ whole genome shotgun (WGS) entry which is preliminary data.</text>
</comment>
<dbReference type="PANTHER" id="PTHR12589">
    <property type="entry name" value="PYRUVOYL TETRAHYDROBIOPTERIN SYNTHASE"/>
    <property type="match status" value="1"/>
</dbReference>
<dbReference type="RefSeq" id="WP_188159292.1">
    <property type="nucleotide sequence ID" value="NZ_BMGH01000001.1"/>
</dbReference>
<evidence type="ECO:0000313" key="12">
    <source>
        <dbReference type="Proteomes" id="UP000613582"/>
    </source>
</evidence>
<keyword evidence="5 9" id="KW-0479">Metal-binding</keyword>
<evidence type="ECO:0000256" key="6">
    <source>
        <dbReference type="ARBA" id="ARBA00022833"/>
    </source>
</evidence>
<dbReference type="Pfam" id="PF01242">
    <property type="entry name" value="PTPS"/>
    <property type="match status" value="1"/>
</dbReference>
<comment type="pathway">
    <text evidence="2 9">Purine metabolism; 7-cyano-7-deazaguanine biosynthesis.</text>
</comment>
<dbReference type="GO" id="GO:0070497">
    <property type="term" value="F:6-carboxytetrahydropterin synthase activity"/>
    <property type="evidence" value="ECO:0007669"/>
    <property type="project" value="UniProtKB-EC"/>
</dbReference>
<evidence type="ECO:0000256" key="1">
    <source>
        <dbReference type="ARBA" id="ARBA00002285"/>
    </source>
</evidence>
<evidence type="ECO:0000256" key="5">
    <source>
        <dbReference type="ARBA" id="ARBA00022723"/>
    </source>
</evidence>
<name>A0A8J2V1U3_9PROT</name>
<keyword evidence="9" id="KW-0671">Queuosine biosynthesis</keyword>
<comment type="catalytic activity">
    <reaction evidence="8 9">
        <text>7,8-dihydroneopterin 3'-triphosphate + H2O = 6-carboxy-5,6,7,8-tetrahydropterin + triphosphate + acetaldehyde + 2 H(+)</text>
        <dbReference type="Rhea" id="RHEA:27966"/>
        <dbReference type="ChEBI" id="CHEBI:15343"/>
        <dbReference type="ChEBI" id="CHEBI:15377"/>
        <dbReference type="ChEBI" id="CHEBI:15378"/>
        <dbReference type="ChEBI" id="CHEBI:18036"/>
        <dbReference type="ChEBI" id="CHEBI:58462"/>
        <dbReference type="ChEBI" id="CHEBI:61032"/>
        <dbReference type="EC" id="4.1.2.50"/>
    </reaction>
</comment>
<dbReference type="EC" id="4.-.-.-" evidence="9"/>
<feature type="binding site" evidence="10">
    <location>
        <position position="14"/>
    </location>
    <ligand>
        <name>Zn(2+)</name>
        <dbReference type="ChEBI" id="CHEBI:29105"/>
    </ligand>
</feature>
<dbReference type="Gene3D" id="3.30.479.10">
    <property type="entry name" value="6-pyruvoyl tetrahydropterin synthase/QueD"/>
    <property type="match status" value="1"/>
</dbReference>
<sequence>MMRIAKSVTFDAAHFLSLDSDERPYARMHGHSFRLTVELEGEPDPVTGWVEDFGDINDALSGIHEQLDHRLLNEIEGLSMPTLENICLWVAGKLQPRFAGLARVVVERPSNGEACTYTIKP</sequence>
<evidence type="ECO:0000256" key="3">
    <source>
        <dbReference type="ARBA" id="ARBA00008900"/>
    </source>
</evidence>
<protein>
    <recommendedName>
        <fullName evidence="4 9">6-carboxy-5,6,7,8-tetrahydropterin synthase</fullName>
        <ecNumber evidence="9">4.-.-.-</ecNumber>
    </recommendedName>
</protein>
<dbReference type="InterPro" id="IPR038418">
    <property type="entry name" value="6-PTP_synth/QueD_sf"/>
</dbReference>
<dbReference type="EMBL" id="BMGH01000001">
    <property type="protein sequence ID" value="GGC95460.1"/>
    <property type="molecule type" value="Genomic_DNA"/>
</dbReference>
<evidence type="ECO:0000256" key="9">
    <source>
        <dbReference type="PIRNR" id="PIRNR006113"/>
    </source>
</evidence>
<feature type="binding site" evidence="10">
    <location>
        <position position="31"/>
    </location>
    <ligand>
        <name>Zn(2+)</name>
        <dbReference type="ChEBI" id="CHEBI:29105"/>
    </ligand>
</feature>
<dbReference type="InterPro" id="IPR007115">
    <property type="entry name" value="6-PTP_synth/QueD"/>
</dbReference>
<keyword evidence="6 9" id="KW-0862">Zinc</keyword>
<keyword evidence="12" id="KW-1185">Reference proteome</keyword>
<comment type="function">
    <text evidence="1">Catalyzes the conversion of 7,8-dihydroneopterin triphosphate (H2NTP) to 6-carboxy-5,6,7,8-tetrahydropterin (CPH4) and acetaldehyde.</text>
</comment>
<dbReference type="UniPathway" id="UPA00391"/>
<dbReference type="GO" id="GO:0046872">
    <property type="term" value="F:metal ion binding"/>
    <property type="evidence" value="ECO:0007669"/>
    <property type="project" value="UniProtKB-KW"/>
</dbReference>
<keyword evidence="7 9" id="KW-0456">Lyase</keyword>
<reference evidence="11" key="2">
    <citation type="submission" date="2020-09" db="EMBL/GenBank/DDBJ databases">
        <authorList>
            <person name="Sun Q."/>
            <person name="Zhou Y."/>
        </authorList>
    </citation>
    <scope>NUCLEOTIDE SEQUENCE</scope>
    <source>
        <strain evidence="11">CGMCC 1.12921</strain>
    </source>
</reference>
<evidence type="ECO:0000313" key="11">
    <source>
        <dbReference type="EMBL" id="GGC95460.1"/>
    </source>
</evidence>
<dbReference type="AlphaFoldDB" id="A0A8J2V1U3"/>
<evidence type="ECO:0000256" key="4">
    <source>
        <dbReference type="ARBA" id="ARBA00018141"/>
    </source>
</evidence>
<evidence type="ECO:0000256" key="2">
    <source>
        <dbReference type="ARBA" id="ARBA00005061"/>
    </source>
</evidence>
<reference evidence="11" key="1">
    <citation type="journal article" date="2014" name="Int. J. Syst. Evol. Microbiol.">
        <title>Complete genome sequence of Corynebacterium casei LMG S-19264T (=DSM 44701T), isolated from a smear-ripened cheese.</title>
        <authorList>
            <consortium name="US DOE Joint Genome Institute (JGI-PGF)"/>
            <person name="Walter F."/>
            <person name="Albersmeier A."/>
            <person name="Kalinowski J."/>
            <person name="Ruckert C."/>
        </authorList>
    </citation>
    <scope>NUCLEOTIDE SEQUENCE</scope>
    <source>
        <strain evidence="11">CGMCC 1.12921</strain>
    </source>
</reference>
<organism evidence="11 12">
    <name type="scientific">Aquisalinus flavus</name>
    <dbReference type="NCBI Taxonomy" id="1526572"/>
    <lineage>
        <taxon>Bacteria</taxon>
        <taxon>Pseudomonadati</taxon>
        <taxon>Pseudomonadota</taxon>
        <taxon>Alphaproteobacteria</taxon>
        <taxon>Parvularculales</taxon>
        <taxon>Parvularculaceae</taxon>
        <taxon>Aquisalinus</taxon>
    </lineage>
</organism>
<comment type="similarity">
    <text evidence="3 9">Belongs to the PTPS family. QueD subfamily.</text>
</comment>
<proteinExistence type="inferred from homology"/>
<evidence type="ECO:0000256" key="7">
    <source>
        <dbReference type="ARBA" id="ARBA00023239"/>
    </source>
</evidence>
<dbReference type="PANTHER" id="PTHR12589:SF7">
    <property type="entry name" value="6-PYRUVOYL TETRAHYDROBIOPTERIN SYNTHASE"/>
    <property type="match status" value="1"/>
</dbReference>
<dbReference type="Proteomes" id="UP000613582">
    <property type="component" value="Unassembled WGS sequence"/>
</dbReference>
<dbReference type="PIRSF" id="PIRSF006113">
    <property type="entry name" value="PTP_synth"/>
    <property type="match status" value="1"/>
</dbReference>
<comment type="cofactor">
    <cofactor evidence="9 10">
        <name>Zn(2+)</name>
        <dbReference type="ChEBI" id="CHEBI:29105"/>
    </cofactor>
    <text evidence="9 10">Binds 1 zinc ion per subunit.</text>
</comment>
<evidence type="ECO:0000256" key="8">
    <source>
        <dbReference type="ARBA" id="ARBA00048807"/>
    </source>
</evidence>
<feature type="binding site" evidence="10">
    <location>
        <position position="29"/>
    </location>
    <ligand>
        <name>Zn(2+)</name>
        <dbReference type="ChEBI" id="CHEBI:29105"/>
    </ligand>
</feature>
<dbReference type="SUPFAM" id="SSF55620">
    <property type="entry name" value="Tetrahydrobiopterin biosynthesis enzymes-like"/>
    <property type="match status" value="1"/>
</dbReference>
<dbReference type="GO" id="GO:0008616">
    <property type="term" value="P:tRNA queuosine(34) biosynthetic process"/>
    <property type="evidence" value="ECO:0007669"/>
    <property type="project" value="UniProtKB-KW"/>
</dbReference>
<gene>
    <name evidence="11" type="ORF">GCM10011342_00320</name>
</gene>
<accession>A0A8J2V1U3</accession>